<reference evidence="1 2" key="1">
    <citation type="submission" date="2018-03" db="EMBL/GenBank/DDBJ databases">
        <title>Diversity of phytobeneficial traits revealed by whole-genome analysis of worldwide-isolated phenazine-producing Pseudomonas spp.</title>
        <authorList>
            <person name="Biessy A."/>
            <person name="Novinscak A."/>
            <person name="Blom J."/>
            <person name="Leger G."/>
            <person name="Thomashow L.S."/>
            <person name="Cazorla F.M."/>
            <person name="Josic D."/>
            <person name="Filion M."/>
        </authorList>
    </citation>
    <scope>NUCLEOTIDE SEQUENCE [LARGE SCALE GENOMIC DNA]</scope>
    <source>
        <strain evidence="1 2">30B</strain>
    </source>
</reference>
<protein>
    <submittedName>
        <fullName evidence="1">Uncharacterized protein</fullName>
    </submittedName>
</protein>
<evidence type="ECO:0000313" key="2">
    <source>
        <dbReference type="Proteomes" id="UP000268696"/>
    </source>
</evidence>
<dbReference type="RefSeq" id="WP_206433649.1">
    <property type="nucleotide sequence ID" value="NZ_CP027754.1"/>
</dbReference>
<accession>A0A3G7UI99</accession>
<dbReference type="EMBL" id="CP027754">
    <property type="protein sequence ID" value="AZE58288.1"/>
    <property type="molecule type" value="Genomic_DNA"/>
</dbReference>
<name>A0A3G7UI99_9PSED</name>
<proteinExistence type="predicted"/>
<dbReference type="Proteomes" id="UP000268696">
    <property type="component" value="Chromosome"/>
</dbReference>
<dbReference type="AlphaFoldDB" id="A0A3G7UI99"/>
<gene>
    <name evidence="1" type="ORF">C4K03_6181</name>
</gene>
<evidence type="ECO:0000313" key="1">
    <source>
        <dbReference type="EMBL" id="AZE58288.1"/>
    </source>
</evidence>
<sequence length="205" mass="23851">MNYFKLNPNAVSKKWEGYVNLGGLVYKGEEVDDVELSNSRMPCAFEPLHYEILVDGNTAPVNTIGADFFVFDEALQGLDNLLTEYVQFVPISHKTQNVRYRLLHAYKHVDYVDWALSEYEAWPESHVVKEWQNPRGRFFFNPTLSIDKIPKNTEVFRLEGWGGAFNIVICEAYRNKLLSLDFDHSFLEFNLLCLCDPDLFIRQLI</sequence>
<organism evidence="1 2">
    <name type="scientific">Pseudomonas synxantha</name>
    <dbReference type="NCBI Taxonomy" id="47883"/>
    <lineage>
        <taxon>Bacteria</taxon>
        <taxon>Pseudomonadati</taxon>
        <taxon>Pseudomonadota</taxon>
        <taxon>Gammaproteobacteria</taxon>
        <taxon>Pseudomonadales</taxon>
        <taxon>Pseudomonadaceae</taxon>
        <taxon>Pseudomonas</taxon>
    </lineage>
</organism>